<keyword evidence="2 4" id="KW-0472">Membrane</keyword>
<dbReference type="Pfam" id="PF13431">
    <property type="entry name" value="TPR_17"/>
    <property type="match status" value="1"/>
</dbReference>
<evidence type="ECO:0000256" key="1">
    <source>
        <dbReference type="ARBA" id="ARBA00004442"/>
    </source>
</evidence>
<dbReference type="InterPro" id="IPR006665">
    <property type="entry name" value="OmpA-like"/>
</dbReference>
<keyword evidence="8" id="KW-1185">Reference proteome</keyword>
<dbReference type="InterPro" id="IPR019734">
    <property type="entry name" value="TPR_rpt"/>
</dbReference>
<dbReference type="Proteomes" id="UP000683507">
    <property type="component" value="Chromosome"/>
</dbReference>
<dbReference type="SUPFAM" id="SSF48452">
    <property type="entry name" value="TPR-like"/>
    <property type="match status" value="1"/>
</dbReference>
<dbReference type="InterPro" id="IPR006664">
    <property type="entry name" value="OMP_bac"/>
</dbReference>
<dbReference type="PROSITE" id="PS51123">
    <property type="entry name" value="OMPA_2"/>
    <property type="match status" value="1"/>
</dbReference>
<dbReference type="InterPro" id="IPR011990">
    <property type="entry name" value="TPR-like_helical_dom_sf"/>
</dbReference>
<evidence type="ECO:0000259" key="6">
    <source>
        <dbReference type="PROSITE" id="PS51123"/>
    </source>
</evidence>
<keyword evidence="3" id="KW-0998">Cell outer membrane</keyword>
<keyword evidence="5" id="KW-0732">Signal</keyword>
<gene>
    <name evidence="7" type="primary">pal_4</name>
    <name evidence="7" type="ORF">CRYO30217_00514</name>
</gene>
<dbReference type="Pfam" id="PF00691">
    <property type="entry name" value="OmpA"/>
    <property type="match status" value="1"/>
</dbReference>
<keyword evidence="7" id="KW-0449">Lipoprotein</keyword>
<proteinExistence type="predicted"/>
<dbReference type="SUPFAM" id="SSF103088">
    <property type="entry name" value="OmpA-like"/>
    <property type="match status" value="1"/>
</dbReference>
<evidence type="ECO:0000313" key="7">
    <source>
        <dbReference type="EMBL" id="CAG5077913.1"/>
    </source>
</evidence>
<evidence type="ECO:0000256" key="5">
    <source>
        <dbReference type="SAM" id="SignalP"/>
    </source>
</evidence>
<dbReference type="PANTHER" id="PTHR30329:SF21">
    <property type="entry name" value="LIPOPROTEIN YIAD-RELATED"/>
    <property type="match status" value="1"/>
</dbReference>
<dbReference type="InterPro" id="IPR050330">
    <property type="entry name" value="Bact_OuterMem_StrucFunc"/>
</dbReference>
<reference evidence="7" key="1">
    <citation type="submission" date="2021-04" db="EMBL/GenBank/DDBJ databases">
        <authorList>
            <person name="Rodrigo-Torres L."/>
            <person name="Arahal R. D."/>
            <person name="Lucena T."/>
        </authorList>
    </citation>
    <scope>NUCLEOTIDE SEQUENCE</scope>
    <source>
        <strain evidence="7">AS29M-1</strain>
    </source>
</reference>
<evidence type="ECO:0000256" key="4">
    <source>
        <dbReference type="PROSITE-ProRule" id="PRU00473"/>
    </source>
</evidence>
<feature type="domain" description="OmpA-like" evidence="6">
    <location>
        <begin position="930"/>
        <end position="1051"/>
    </location>
</feature>
<dbReference type="Gene3D" id="3.30.1330.60">
    <property type="entry name" value="OmpA-like domain"/>
    <property type="match status" value="1"/>
</dbReference>
<evidence type="ECO:0000256" key="3">
    <source>
        <dbReference type="ARBA" id="ARBA00023237"/>
    </source>
</evidence>
<feature type="signal peptide" evidence="5">
    <location>
        <begin position="1"/>
        <end position="19"/>
    </location>
</feature>
<dbReference type="CDD" id="cd07185">
    <property type="entry name" value="OmpA_C-like"/>
    <property type="match status" value="1"/>
</dbReference>
<dbReference type="RefSeq" id="WP_258540746.1">
    <property type="nucleotide sequence ID" value="NZ_OU015584.1"/>
</dbReference>
<evidence type="ECO:0000256" key="2">
    <source>
        <dbReference type="ARBA" id="ARBA00023136"/>
    </source>
</evidence>
<evidence type="ECO:0000313" key="8">
    <source>
        <dbReference type="Proteomes" id="UP000683507"/>
    </source>
</evidence>
<organism evidence="7 8">
    <name type="scientific">Parvicella tangerina</name>
    <dbReference type="NCBI Taxonomy" id="2829795"/>
    <lineage>
        <taxon>Bacteria</taxon>
        <taxon>Pseudomonadati</taxon>
        <taxon>Bacteroidota</taxon>
        <taxon>Flavobacteriia</taxon>
        <taxon>Flavobacteriales</taxon>
        <taxon>Parvicellaceae</taxon>
        <taxon>Parvicella</taxon>
    </lineage>
</organism>
<dbReference type="PANTHER" id="PTHR30329">
    <property type="entry name" value="STATOR ELEMENT OF FLAGELLAR MOTOR COMPLEX"/>
    <property type="match status" value="1"/>
</dbReference>
<accession>A0A916JK54</accession>
<dbReference type="AlphaFoldDB" id="A0A916JK54"/>
<sequence length="1051" mass="119711">MARVFFSIIFALAVLLGFAQNNDSQVIDDLHFADAIRKYEKTLKKNPEDTDAHYNLAIAYSKVGDMDHSFEHYFHLITTGYDNFDPNDWNNIGQYALSQGITDLAERAFNELEEIAPSMKLQMQPRKGDYFKPFTVEGINTEFNDFSPVIFRDQVVFTSDRPASVYDLSRNKWSDAPYLSIFKFDTTSNEVKLFGDHINDVGHNGPISFTKEEHVAFITRASIENRNSVNHSKIIIASSDKKDWDNQHTFNINLDSNFSCAHPILLEELNMLIFSSNKPGGKGGMDLYYSSYGEDSEYSAPQPIATINTPFNEVFPCRDANDPNSIYFSSNGYRGFGGLDIYKTTYKNGKWSKPELMPKAINSSYDDFGLVFLDENSGYVSSNRIGGKGGDDIYYFLRSSKFTLEGYLVDDDQNLPLPLQKIYIVDENNQIIDSVFSNEEGYFEYEELPYQSIGLMPPDEEGNEMIVRPKSSDLSKDPATSLYLMTSKGFVDDSIALDQPAPVTFVISSYKGKKSRCVVYENGDKAVSIIFNVKNKNGKIIDELKTGKNGCFKLEKLYPEDSYLELSEEFLEMDMRMADDSAEENWQDKTKSIRIITNQKCVEYEDGSPAINVTFAVKDSLGNIIDEVVTNQNGCFNIRKLYDDDTYLELLEEELLELGMKLMPPYDQEEFMWLKSDEKIILKYGRKCMVYKNGGYPANAKYIIKDKEGEVIEGGLTDENGCLKIRKLNSDDAYNVYVLDEEGLTYQAKMDTNKLSYLILERTEMDTEDFEFVTITVKRCVEYEDGSKAVRVRFAVLSESNQQMDQFVTDENGCFTIHKLYDKSKLVLDEEELVEMGMRFKDPEIGGDNWQKLDEKIILIFPEKCLTYENGSPASRAKYSIKDPNGETVESSVTDENGCLKLKKLYMSGGGYQVELIDENGLTIEVPLKEETKEKVVFDNIYFEFGKYSLTTGSKEVLHDLALKMKDNSKLKVTVNAHTDSRGSSKINEDLSQRRADAVAEYLQSQGIEKSRIKTKGYGETKLINDCKDGTKCSSEEHAKNRRIEFEFSWD</sequence>
<dbReference type="PRINTS" id="PR01021">
    <property type="entry name" value="OMPADOMAIN"/>
</dbReference>
<comment type="subcellular location">
    <subcellularLocation>
        <location evidence="1">Cell outer membrane</location>
    </subcellularLocation>
</comment>
<name>A0A916JK54_9FLAO</name>
<dbReference type="GO" id="GO:0009279">
    <property type="term" value="C:cell outer membrane"/>
    <property type="evidence" value="ECO:0007669"/>
    <property type="project" value="UniProtKB-SubCell"/>
</dbReference>
<protein>
    <submittedName>
        <fullName evidence="7">Peptidoglycan-associated lipoprotein</fullName>
    </submittedName>
</protein>
<dbReference type="EMBL" id="OU015584">
    <property type="protein sequence ID" value="CAG5077913.1"/>
    <property type="molecule type" value="Genomic_DNA"/>
</dbReference>
<dbReference type="KEGG" id="ptan:CRYO30217_00514"/>
<dbReference type="SMART" id="SM00028">
    <property type="entry name" value="TPR"/>
    <property type="match status" value="2"/>
</dbReference>
<dbReference type="Gene3D" id="1.25.40.10">
    <property type="entry name" value="Tetratricopeptide repeat domain"/>
    <property type="match status" value="1"/>
</dbReference>
<feature type="chain" id="PRO_5037735235" evidence="5">
    <location>
        <begin position="20"/>
        <end position="1051"/>
    </location>
</feature>
<dbReference type="InterPro" id="IPR036737">
    <property type="entry name" value="OmpA-like_sf"/>
</dbReference>